<evidence type="ECO:0000256" key="1">
    <source>
        <dbReference type="ARBA" id="ARBA00004123"/>
    </source>
</evidence>
<evidence type="ECO:0000256" key="2">
    <source>
        <dbReference type="ARBA" id="ARBA00007530"/>
    </source>
</evidence>
<dbReference type="GO" id="GO:0000124">
    <property type="term" value="C:SAGA complex"/>
    <property type="evidence" value="ECO:0007669"/>
    <property type="project" value="InterPro"/>
</dbReference>
<dbReference type="SUPFAM" id="SSF47113">
    <property type="entry name" value="Histone-fold"/>
    <property type="match status" value="1"/>
</dbReference>
<keyword evidence="4" id="KW-0804">Transcription</keyword>
<dbReference type="EMBL" id="JAPDFW010000009">
    <property type="protein sequence ID" value="KAJ5080519.1"/>
    <property type="molecule type" value="Genomic_DNA"/>
</dbReference>
<reference evidence="8" key="1">
    <citation type="submission" date="2022-10" db="EMBL/GenBank/DDBJ databases">
        <title>Novel sulphate-reducing endosymbionts in the free-living metamonad Anaeramoeba.</title>
        <authorList>
            <person name="Jerlstrom-Hultqvist J."/>
            <person name="Cepicka I."/>
            <person name="Gallot-Lavallee L."/>
            <person name="Salas-Leiva D."/>
            <person name="Curtis B.A."/>
            <person name="Zahonova K."/>
            <person name="Pipaliya S."/>
            <person name="Dacks J."/>
            <person name="Roger A.J."/>
        </authorList>
    </citation>
    <scope>NUCLEOTIDE SEQUENCE</scope>
    <source>
        <strain evidence="8">BMAN</strain>
    </source>
</reference>
<dbReference type="OrthoDB" id="2193432at2759"/>
<dbReference type="InterPro" id="IPR003228">
    <property type="entry name" value="TFIID_TAF12_dom"/>
</dbReference>
<evidence type="ECO:0000256" key="5">
    <source>
        <dbReference type="ARBA" id="ARBA00023242"/>
    </source>
</evidence>
<feature type="compositionally biased region" description="Basic and acidic residues" evidence="6">
    <location>
        <begin position="99"/>
        <end position="108"/>
    </location>
</feature>
<evidence type="ECO:0000313" key="9">
    <source>
        <dbReference type="Proteomes" id="UP001149090"/>
    </source>
</evidence>
<dbReference type="GO" id="GO:0046982">
    <property type="term" value="F:protein heterodimerization activity"/>
    <property type="evidence" value="ECO:0007669"/>
    <property type="project" value="InterPro"/>
</dbReference>
<evidence type="ECO:0000256" key="6">
    <source>
        <dbReference type="SAM" id="MobiDB-lite"/>
    </source>
</evidence>
<dbReference type="PANTHER" id="PTHR12264:SF21">
    <property type="entry name" value="TRANSCRIPTION INITIATION FACTOR TFIID SUBUNIT 12"/>
    <property type="match status" value="1"/>
</dbReference>
<dbReference type="GO" id="GO:0051123">
    <property type="term" value="P:RNA polymerase II preinitiation complex assembly"/>
    <property type="evidence" value="ECO:0007669"/>
    <property type="project" value="TreeGrafter"/>
</dbReference>
<keyword evidence="9" id="KW-1185">Reference proteome</keyword>
<evidence type="ECO:0000259" key="7">
    <source>
        <dbReference type="Pfam" id="PF03847"/>
    </source>
</evidence>
<dbReference type="InterPro" id="IPR009072">
    <property type="entry name" value="Histone-fold"/>
</dbReference>
<comment type="subcellular location">
    <subcellularLocation>
        <location evidence="1">Nucleus</location>
    </subcellularLocation>
</comment>
<feature type="compositionally biased region" description="Polar residues" evidence="6">
    <location>
        <begin position="8"/>
        <end position="20"/>
    </location>
</feature>
<comment type="similarity">
    <text evidence="2">Belongs to the TAF12 family.</text>
</comment>
<dbReference type="Gene3D" id="1.10.20.10">
    <property type="entry name" value="Histone, subunit A"/>
    <property type="match status" value="1"/>
</dbReference>
<keyword evidence="5" id="KW-0539">Nucleus</keyword>
<dbReference type="PANTHER" id="PTHR12264">
    <property type="entry name" value="TRANSCRIPTION INITIATION FACTOR TFIID SUBUNIT 12"/>
    <property type="match status" value="1"/>
</dbReference>
<feature type="region of interest" description="Disordered" evidence="6">
    <location>
        <begin position="91"/>
        <end position="115"/>
    </location>
</feature>
<protein>
    <submittedName>
        <fullName evidence="8">Transcription initiation factor tfiid subunit 12</fullName>
    </submittedName>
</protein>
<evidence type="ECO:0000256" key="3">
    <source>
        <dbReference type="ARBA" id="ARBA00023015"/>
    </source>
</evidence>
<name>A0A9Q0RJ67_ANAIG</name>
<dbReference type="InterPro" id="IPR037794">
    <property type="entry name" value="TAF12"/>
</dbReference>
<proteinExistence type="inferred from homology"/>
<dbReference type="Pfam" id="PF03847">
    <property type="entry name" value="TFIID_20kDa"/>
    <property type="match status" value="1"/>
</dbReference>
<dbReference type="Proteomes" id="UP001149090">
    <property type="component" value="Unassembled WGS sequence"/>
</dbReference>
<accession>A0A9Q0RJ67</accession>
<gene>
    <name evidence="8" type="ORF">M0811_14040</name>
</gene>
<evidence type="ECO:0000313" key="8">
    <source>
        <dbReference type="EMBL" id="KAJ5080519.1"/>
    </source>
</evidence>
<keyword evidence="3" id="KW-0805">Transcription regulation</keyword>
<feature type="region of interest" description="Disordered" evidence="6">
    <location>
        <begin position="1"/>
        <end position="24"/>
    </location>
</feature>
<evidence type="ECO:0000256" key="4">
    <source>
        <dbReference type="ARBA" id="ARBA00023163"/>
    </source>
</evidence>
<dbReference type="GO" id="GO:0005669">
    <property type="term" value="C:transcription factor TFIID complex"/>
    <property type="evidence" value="ECO:0007669"/>
    <property type="project" value="InterPro"/>
</dbReference>
<comment type="caution">
    <text evidence="8">The sequence shown here is derived from an EMBL/GenBank/DDBJ whole genome shotgun (WGS) entry which is preliminary data.</text>
</comment>
<feature type="domain" description="Transcription initiation factor TFIID subunit 12" evidence="7">
    <location>
        <begin position="21"/>
        <end position="86"/>
    </location>
</feature>
<dbReference type="GO" id="GO:0017025">
    <property type="term" value="F:TBP-class protein binding"/>
    <property type="evidence" value="ECO:0007669"/>
    <property type="project" value="TreeGrafter"/>
</dbReference>
<dbReference type="GO" id="GO:0003677">
    <property type="term" value="F:DNA binding"/>
    <property type="evidence" value="ECO:0007669"/>
    <property type="project" value="TreeGrafter"/>
</dbReference>
<dbReference type="AlphaFoldDB" id="A0A9Q0RJ67"/>
<sequence length="115" mass="13474">MSDLTRRANISNQPNSQGVSSRKKLKDIISQIDSQLTYDLRVEDFLYEVLDEFVEKITQQACDFALHRNSKDLEDQDIHLSVRQHFSKNLTTEQSTFQQREDGSELKRARTNQKK</sequence>
<organism evidence="8 9">
    <name type="scientific">Anaeramoeba ignava</name>
    <name type="common">Anaerobic marine amoeba</name>
    <dbReference type="NCBI Taxonomy" id="1746090"/>
    <lineage>
        <taxon>Eukaryota</taxon>
        <taxon>Metamonada</taxon>
        <taxon>Anaeramoebidae</taxon>
        <taxon>Anaeramoeba</taxon>
    </lineage>
</organism>